<dbReference type="InterPro" id="IPR025789">
    <property type="entry name" value="DOT1_dom"/>
</dbReference>
<reference evidence="2 3" key="1">
    <citation type="journal article" date="2006" name="Science">
        <title>Phytophthora genome sequences uncover evolutionary origins and mechanisms of pathogenesis.</title>
        <authorList>
            <person name="Tyler B.M."/>
            <person name="Tripathy S."/>
            <person name="Zhang X."/>
            <person name="Dehal P."/>
            <person name="Jiang R.H."/>
            <person name="Aerts A."/>
            <person name="Arredondo F.D."/>
            <person name="Baxter L."/>
            <person name="Bensasson D."/>
            <person name="Beynon J.L."/>
            <person name="Chapman J."/>
            <person name="Damasceno C.M."/>
            <person name="Dorrance A.E."/>
            <person name="Dou D."/>
            <person name="Dickerman A.W."/>
            <person name="Dubchak I.L."/>
            <person name="Garbelotto M."/>
            <person name="Gijzen M."/>
            <person name="Gordon S.G."/>
            <person name="Govers F."/>
            <person name="Grunwald N.J."/>
            <person name="Huang W."/>
            <person name="Ivors K.L."/>
            <person name="Jones R.W."/>
            <person name="Kamoun S."/>
            <person name="Krampis K."/>
            <person name="Lamour K.H."/>
            <person name="Lee M.K."/>
            <person name="McDonald W.H."/>
            <person name="Medina M."/>
            <person name="Meijer H.J."/>
            <person name="Nordberg E.K."/>
            <person name="Maclean D.J."/>
            <person name="Ospina-Giraldo M.D."/>
            <person name="Morris P.F."/>
            <person name="Phuntumart V."/>
            <person name="Putnam N.H."/>
            <person name="Rash S."/>
            <person name="Rose J.K."/>
            <person name="Sakihama Y."/>
            <person name="Salamov A.A."/>
            <person name="Savidor A."/>
            <person name="Scheuring C.F."/>
            <person name="Smith B.M."/>
            <person name="Sobral B.W."/>
            <person name="Terry A."/>
            <person name="Torto-Alalibo T.A."/>
            <person name="Win J."/>
            <person name="Xu Z."/>
            <person name="Zhang H."/>
            <person name="Grigoriev I.V."/>
            <person name="Rokhsar D.S."/>
            <person name="Boore J.L."/>
        </authorList>
    </citation>
    <scope>NUCLEOTIDE SEQUENCE [LARGE SCALE GENOMIC DNA]</scope>
    <source>
        <strain evidence="2 3">P6497</strain>
    </source>
</reference>
<dbReference type="SUPFAM" id="SSF53335">
    <property type="entry name" value="S-adenosyl-L-methionine-dependent methyltransferases"/>
    <property type="match status" value="1"/>
</dbReference>
<dbReference type="InterPro" id="IPR029063">
    <property type="entry name" value="SAM-dependent_MTases_sf"/>
</dbReference>
<evidence type="ECO:0000313" key="2">
    <source>
        <dbReference type="EMBL" id="EGZ20883.1"/>
    </source>
</evidence>
<accession>G4Z4N9</accession>
<feature type="domain" description="DOT1" evidence="1">
    <location>
        <begin position="114"/>
        <end position="173"/>
    </location>
</feature>
<feature type="non-terminal residue" evidence="2">
    <location>
        <position position="1"/>
    </location>
</feature>
<sequence length="263" mass="29237">FSDNQDAVLVRLVRPYLLQQQPLQWGTVVKRVRVQTKSKQALRERLKTLKKTHGKLLDRFPALYFRTRSAWQPTLQCPPQPITKGTHVITEAVFRGVSQRNVRQLPGMPHFNAGEIASGGVTMLLKVLNIGAGATLGDIGCGIGNVLVQVALESGSKACIGVEVREELVAAAHSALFSVYRALSDCSVVLVNNIVFAEEANLALEQFLCMSTVASQVVLGRKMYPRHRNSCGRVFCLLWDLVQPVQLEVKWASISHEFYLCRR</sequence>
<dbReference type="EMBL" id="JH159153">
    <property type="protein sequence ID" value="EGZ20883.1"/>
    <property type="molecule type" value="Genomic_DNA"/>
</dbReference>
<keyword evidence="3" id="KW-1185">Reference proteome</keyword>
<dbReference type="Proteomes" id="UP000002640">
    <property type="component" value="Unassembled WGS sequence"/>
</dbReference>
<name>G4Z4N9_PHYSP</name>
<organism evidence="2 3">
    <name type="scientific">Phytophthora sojae (strain P6497)</name>
    <name type="common">Soybean stem and root rot agent</name>
    <name type="synonym">Phytophthora megasperma f. sp. glycines</name>
    <dbReference type="NCBI Taxonomy" id="1094619"/>
    <lineage>
        <taxon>Eukaryota</taxon>
        <taxon>Sar</taxon>
        <taxon>Stramenopiles</taxon>
        <taxon>Oomycota</taxon>
        <taxon>Peronosporomycetes</taxon>
        <taxon>Peronosporales</taxon>
        <taxon>Peronosporaceae</taxon>
        <taxon>Phytophthora</taxon>
    </lineage>
</organism>
<dbReference type="Pfam" id="PF08123">
    <property type="entry name" value="DOT1"/>
    <property type="match status" value="1"/>
</dbReference>
<dbReference type="GeneID" id="20651470"/>
<dbReference type="SMR" id="G4Z4N9"/>
<dbReference type="Gene3D" id="3.40.50.150">
    <property type="entry name" value="Vaccinia Virus protein VP39"/>
    <property type="match status" value="1"/>
</dbReference>
<dbReference type="KEGG" id="psoj:PHYSODRAFT_406544"/>
<dbReference type="AlphaFoldDB" id="G4Z4N9"/>
<gene>
    <name evidence="2" type="ORF">PHYSODRAFT_406544</name>
</gene>
<evidence type="ECO:0000259" key="1">
    <source>
        <dbReference type="Pfam" id="PF08123"/>
    </source>
</evidence>
<protein>
    <recommendedName>
        <fullName evidence="1">DOT1 domain-containing protein</fullName>
    </recommendedName>
</protein>
<dbReference type="RefSeq" id="XP_009523600.1">
    <property type="nucleotide sequence ID" value="XM_009525305.1"/>
</dbReference>
<proteinExistence type="predicted"/>
<feature type="non-terminal residue" evidence="2">
    <location>
        <position position="263"/>
    </location>
</feature>
<dbReference type="InParanoid" id="G4Z4N9"/>
<evidence type="ECO:0000313" key="3">
    <source>
        <dbReference type="Proteomes" id="UP000002640"/>
    </source>
</evidence>
<dbReference type="GO" id="GO:0031151">
    <property type="term" value="F:histone H3K79 methyltransferase activity"/>
    <property type="evidence" value="ECO:0007669"/>
    <property type="project" value="InterPro"/>
</dbReference>